<dbReference type="AlphaFoldDB" id="A0A2P6MY58"/>
<reference evidence="1 2" key="1">
    <citation type="journal article" date="2018" name="Genome Biol. Evol.">
        <title>Multiple Roots of Fruiting Body Formation in Amoebozoa.</title>
        <authorList>
            <person name="Hillmann F."/>
            <person name="Forbes G."/>
            <person name="Novohradska S."/>
            <person name="Ferling I."/>
            <person name="Riege K."/>
            <person name="Groth M."/>
            <person name="Westermann M."/>
            <person name="Marz M."/>
            <person name="Spaller T."/>
            <person name="Winckler T."/>
            <person name="Schaap P."/>
            <person name="Glockner G."/>
        </authorList>
    </citation>
    <scope>NUCLEOTIDE SEQUENCE [LARGE SCALE GENOMIC DNA]</scope>
    <source>
        <strain evidence="1 2">Jena</strain>
    </source>
</reference>
<gene>
    <name evidence="1" type="ORF">PROFUN_15018</name>
</gene>
<accession>A0A2P6MY58</accession>
<protein>
    <submittedName>
        <fullName evidence="1">Uncharacterized protein</fullName>
    </submittedName>
</protein>
<dbReference type="InParanoid" id="A0A2P6MY58"/>
<proteinExistence type="predicted"/>
<dbReference type="Proteomes" id="UP000241769">
    <property type="component" value="Unassembled WGS sequence"/>
</dbReference>
<evidence type="ECO:0000313" key="2">
    <source>
        <dbReference type="Proteomes" id="UP000241769"/>
    </source>
</evidence>
<dbReference type="EMBL" id="MDYQ01000314">
    <property type="protein sequence ID" value="PRP76586.1"/>
    <property type="molecule type" value="Genomic_DNA"/>
</dbReference>
<comment type="caution">
    <text evidence="1">The sequence shown here is derived from an EMBL/GenBank/DDBJ whole genome shotgun (WGS) entry which is preliminary data.</text>
</comment>
<keyword evidence="2" id="KW-1185">Reference proteome</keyword>
<sequence>MNSYASAACVACGKKFKDLFVGLYTSNTSIAQVFRRLFVEKRGDGGCEPNWCNKYTTQSNEQFSVETRQARNHADRVFFEISHTAALRTSRKQVFQSRGEII</sequence>
<organism evidence="1 2">
    <name type="scientific">Planoprotostelium fungivorum</name>
    <dbReference type="NCBI Taxonomy" id="1890364"/>
    <lineage>
        <taxon>Eukaryota</taxon>
        <taxon>Amoebozoa</taxon>
        <taxon>Evosea</taxon>
        <taxon>Variosea</taxon>
        <taxon>Cavosteliida</taxon>
        <taxon>Cavosteliaceae</taxon>
        <taxon>Planoprotostelium</taxon>
    </lineage>
</organism>
<name>A0A2P6MY58_9EUKA</name>
<evidence type="ECO:0000313" key="1">
    <source>
        <dbReference type="EMBL" id="PRP76586.1"/>
    </source>
</evidence>